<evidence type="ECO:0000313" key="3">
    <source>
        <dbReference type="WBParaSite" id="nRc.2.0.1.t41568-RA"/>
    </source>
</evidence>
<accession>A0A915KS25</accession>
<keyword evidence="2" id="KW-1185">Reference proteome</keyword>
<evidence type="ECO:0000256" key="1">
    <source>
        <dbReference type="SAM" id="MobiDB-lite"/>
    </source>
</evidence>
<dbReference type="AlphaFoldDB" id="A0A915KS25"/>
<protein>
    <submittedName>
        <fullName evidence="3">FLYWCH-type domain-containing protein</fullName>
    </submittedName>
</protein>
<sequence length="89" mass="10486">MGCMARVHTNHNDVDIVMELGQHNHAADGSKVKEKSVINRLTQRAQETKGPPYQMITNKSQQRNEKRKEKTEETNWKQKQKEDKEKKRK</sequence>
<dbReference type="WBParaSite" id="nRc.2.0.1.t41568-RA">
    <property type="protein sequence ID" value="nRc.2.0.1.t41568-RA"/>
    <property type="gene ID" value="nRc.2.0.1.g41568"/>
</dbReference>
<organism evidence="2 3">
    <name type="scientific">Romanomermis culicivorax</name>
    <name type="common">Nematode worm</name>
    <dbReference type="NCBI Taxonomy" id="13658"/>
    <lineage>
        <taxon>Eukaryota</taxon>
        <taxon>Metazoa</taxon>
        <taxon>Ecdysozoa</taxon>
        <taxon>Nematoda</taxon>
        <taxon>Enoplea</taxon>
        <taxon>Dorylaimia</taxon>
        <taxon>Mermithida</taxon>
        <taxon>Mermithoidea</taxon>
        <taxon>Mermithidae</taxon>
        <taxon>Romanomermis</taxon>
    </lineage>
</organism>
<dbReference type="Proteomes" id="UP000887565">
    <property type="component" value="Unplaced"/>
</dbReference>
<proteinExistence type="predicted"/>
<feature type="compositionally biased region" description="Basic and acidic residues" evidence="1">
    <location>
        <begin position="62"/>
        <end position="89"/>
    </location>
</feature>
<feature type="region of interest" description="Disordered" evidence="1">
    <location>
        <begin position="41"/>
        <end position="89"/>
    </location>
</feature>
<evidence type="ECO:0000313" key="2">
    <source>
        <dbReference type="Proteomes" id="UP000887565"/>
    </source>
</evidence>
<name>A0A915KS25_ROMCU</name>
<reference evidence="3" key="1">
    <citation type="submission" date="2022-11" db="UniProtKB">
        <authorList>
            <consortium name="WormBaseParasite"/>
        </authorList>
    </citation>
    <scope>IDENTIFICATION</scope>
</reference>